<evidence type="ECO:0000256" key="9">
    <source>
        <dbReference type="SAM" id="MobiDB-lite"/>
    </source>
</evidence>
<dbReference type="GO" id="GO:0012507">
    <property type="term" value="C:ER to Golgi transport vesicle membrane"/>
    <property type="evidence" value="ECO:0000318"/>
    <property type="project" value="GO_Central"/>
</dbReference>
<dbReference type="GO" id="GO:0000149">
    <property type="term" value="F:SNARE binding"/>
    <property type="evidence" value="ECO:0000318"/>
    <property type="project" value="GO_Central"/>
</dbReference>
<dbReference type="GO" id="GO:0015031">
    <property type="term" value="P:protein transport"/>
    <property type="evidence" value="ECO:0007669"/>
    <property type="project" value="UniProtKB-KW"/>
</dbReference>
<keyword evidence="6 10" id="KW-1133">Transmembrane helix</keyword>
<evidence type="ECO:0000256" key="5">
    <source>
        <dbReference type="ARBA" id="ARBA00022927"/>
    </source>
</evidence>
<keyword evidence="12" id="KW-1185">Reference proteome</keyword>
<evidence type="ECO:0000256" key="8">
    <source>
        <dbReference type="ARBA" id="ARBA00023136"/>
    </source>
</evidence>
<keyword evidence="8 10" id="KW-0472">Membrane</keyword>
<dbReference type="GO" id="GO:0005794">
    <property type="term" value="C:Golgi apparatus"/>
    <property type="evidence" value="ECO:0000318"/>
    <property type="project" value="GO_Central"/>
</dbReference>
<protein>
    <recommendedName>
        <fullName evidence="13">V-SNARE family protein</fullName>
    </recommendedName>
</protein>
<dbReference type="InParanoid" id="Q54R67"/>
<comment type="similarity">
    <text evidence="2">Belongs to the VTI1 family.</text>
</comment>
<dbReference type="GO" id="GO:0031201">
    <property type="term" value="C:SNARE complex"/>
    <property type="evidence" value="ECO:0000318"/>
    <property type="project" value="GO_Central"/>
</dbReference>
<evidence type="ECO:0000313" key="11">
    <source>
        <dbReference type="EMBL" id="EAL65758.1"/>
    </source>
</evidence>
<comment type="subcellular location">
    <subcellularLocation>
        <location evidence="1">Membrane</location>
        <topology evidence="1">Single-pass type IV membrane protein</topology>
    </subcellularLocation>
</comment>
<dbReference type="dictyBase" id="DDB_G0283363">
    <property type="gene designation" value="vti1B"/>
</dbReference>
<keyword evidence="5" id="KW-0653">Protein transport</keyword>
<dbReference type="FunCoup" id="Q54R67">
    <property type="interactions" value="24"/>
</dbReference>
<evidence type="ECO:0000256" key="2">
    <source>
        <dbReference type="ARBA" id="ARBA00006108"/>
    </source>
</evidence>
<dbReference type="PaxDb" id="44689-DDB0231557"/>
<evidence type="ECO:0000256" key="3">
    <source>
        <dbReference type="ARBA" id="ARBA00022448"/>
    </source>
</evidence>
<gene>
    <name evidence="11" type="primary">vti1B</name>
    <name evidence="11" type="ORF">DDB_G0283363</name>
</gene>
<dbReference type="VEuPathDB" id="AmoebaDB:DDB_G0283363"/>
<dbReference type="GO" id="GO:0005484">
    <property type="term" value="F:SNAP receptor activity"/>
    <property type="evidence" value="ECO:0000318"/>
    <property type="project" value="GO_Central"/>
</dbReference>
<dbReference type="PhylomeDB" id="Q54R67"/>
<dbReference type="Gene3D" id="1.20.5.110">
    <property type="match status" value="1"/>
</dbReference>
<dbReference type="FunFam" id="1.20.5.110:FF:000002">
    <property type="entry name" value="Vesicle transport through interaction with t-SNAREsB"/>
    <property type="match status" value="1"/>
</dbReference>
<feature type="region of interest" description="Disordered" evidence="9">
    <location>
        <begin position="218"/>
        <end position="269"/>
    </location>
</feature>
<dbReference type="HOGENOM" id="CLU_1035985_0_0_1"/>
<evidence type="ECO:0000256" key="7">
    <source>
        <dbReference type="ARBA" id="ARBA00023054"/>
    </source>
</evidence>
<name>Q54R67_DICDI</name>
<dbReference type="GO" id="GO:0006906">
    <property type="term" value="P:vesicle fusion"/>
    <property type="evidence" value="ECO:0000318"/>
    <property type="project" value="GO_Central"/>
</dbReference>
<comment type="caution">
    <text evidence="11">The sequence shown here is derived from an EMBL/GenBank/DDBJ whole genome shotgun (WGS) entry which is preliminary data.</text>
</comment>
<dbReference type="SUPFAM" id="SSF58038">
    <property type="entry name" value="SNARE fusion complex"/>
    <property type="match status" value="1"/>
</dbReference>
<reference evidence="11 12" key="1">
    <citation type="journal article" date="2005" name="Nature">
        <title>The genome of the social amoeba Dictyostelium discoideum.</title>
        <authorList>
            <consortium name="The Dictyostelium discoideum Sequencing Consortium"/>
            <person name="Eichinger L."/>
            <person name="Pachebat J.A."/>
            <person name="Glockner G."/>
            <person name="Rajandream M.A."/>
            <person name="Sucgang R."/>
            <person name="Berriman M."/>
            <person name="Song J."/>
            <person name="Olsen R."/>
            <person name="Szafranski K."/>
            <person name="Xu Q."/>
            <person name="Tunggal B."/>
            <person name="Kummerfeld S."/>
            <person name="Madera M."/>
            <person name="Konfortov B.A."/>
            <person name="Rivero F."/>
            <person name="Bankier A.T."/>
            <person name="Lehmann R."/>
            <person name="Hamlin N."/>
            <person name="Davies R."/>
            <person name="Gaudet P."/>
            <person name="Fey P."/>
            <person name="Pilcher K."/>
            <person name="Chen G."/>
            <person name="Saunders D."/>
            <person name="Sodergren E."/>
            <person name="Davis P."/>
            <person name="Kerhornou A."/>
            <person name="Nie X."/>
            <person name="Hall N."/>
            <person name="Anjard C."/>
            <person name="Hemphill L."/>
            <person name="Bason N."/>
            <person name="Farbrother P."/>
            <person name="Desany B."/>
            <person name="Just E."/>
            <person name="Morio T."/>
            <person name="Rost R."/>
            <person name="Churcher C."/>
            <person name="Cooper J."/>
            <person name="Haydock S."/>
            <person name="van Driessche N."/>
            <person name="Cronin A."/>
            <person name="Goodhead I."/>
            <person name="Muzny D."/>
            <person name="Mourier T."/>
            <person name="Pain A."/>
            <person name="Lu M."/>
            <person name="Harper D."/>
            <person name="Lindsay R."/>
            <person name="Hauser H."/>
            <person name="James K."/>
            <person name="Quiles M."/>
            <person name="Madan Babu M."/>
            <person name="Saito T."/>
            <person name="Buchrieser C."/>
            <person name="Wardroper A."/>
            <person name="Felder M."/>
            <person name="Thangavelu M."/>
            <person name="Johnson D."/>
            <person name="Knights A."/>
            <person name="Loulseged H."/>
            <person name="Mungall K."/>
            <person name="Oliver K."/>
            <person name="Price C."/>
            <person name="Quail M.A."/>
            <person name="Urushihara H."/>
            <person name="Hernandez J."/>
            <person name="Rabbinowitsch E."/>
            <person name="Steffen D."/>
            <person name="Sanders M."/>
            <person name="Ma J."/>
            <person name="Kohara Y."/>
            <person name="Sharp S."/>
            <person name="Simmonds M."/>
            <person name="Spiegler S."/>
            <person name="Tivey A."/>
            <person name="Sugano S."/>
            <person name="White B."/>
            <person name="Walker D."/>
            <person name="Woodward J."/>
            <person name="Winckler T."/>
            <person name="Tanaka Y."/>
            <person name="Shaulsky G."/>
            <person name="Schleicher M."/>
            <person name="Weinstock G."/>
            <person name="Rosenthal A."/>
            <person name="Cox E.C."/>
            <person name="Chisholm R.L."/>
            <person name="Gibbs R."/>
            <person name="Loomis W.F."/>
            <person name="Platzer M."/>
            <person name="Kay R.R."/>
            <person name="Williams J."/>
            <person name="Dear P.H."/>
            <person name="Noegel A.A."/>
            <person name="Barrell B."/>
            <person name="Kuspa A."/>
        </authorList>
    </citation>
    <scope>NUCLEOTIDE SEQUENCE [LARGE SCALE GENOMIC DNA]</scope>
    <source>
        <strain evidence="11 12">AX4</strain>
    </source>
</reference>
<evidence type="ECO:0000256" key="4">
    <source>
        <dbReference type="ARBA" id="ARBA00022692"/>
    </source>
</evidence>
<feature type="transmembrane region" description="Helical" evidence="10">
    <location>
        <begin position="190"/>
        <end position="211"/>
    </location>
</feature>
<dbReference type="AlphaFoldDB" id="Q54R67"/>
<dbReference type="Reactome" id="R-DDI-114608">
    <property type="pathway name" value="Platelet degranulation"/>
</dbReference>
<evidence type="ECO:0000256" key="10">
    <source>
        <dbReference type="SAM" id="Phobius"/>
    </source>
</evidence>
<evidence type="ECO:0000256" key="6">
    <source>
        <dbReference type="ARBA" id="ARBA00022989"/>
    </source>
</evidence>
<dbReference type="GO" id="GO:0031902">
    <property type="term" value="C:late endosome membrane"/>
    <property type="evidence" value="ECO:0000318"/>
    <property type="project" value="GO_Central"/>
</dbReference>
<dbReference type="GO" id="GO:0005789">
    <property type="term" value="C:endoplasmic reticulum membrane"/>
    <property type="evidence" value="ECO:0000318"/>
    <property type="project" value="GO_Central"/>
</dbReference>
<dbReference type="GeneID" id="8624049"/>
<dbReference type="SMR" id="Q54R67"/>
<keyword evidence="3" id="KW-0813">Transport</keyword>
<evidence type="ECO:0000256" key="1">
    <source>
        <dbReference type="ARBA" id="ARBA00004211"/>
    </source>
</evidence>
<dbReference type="KEGG" id="ddi:DDB_G0283363"/>
<dbReference type="GO" id="GO:0006971">
    <property type="term" value="P:hypotonic response"/>
    <property type="evidence" value="ECO:0007007"/>
    <property type="project" value="dictyBase"/>
</dbReference>
<dbReference type="PANTHER" id="PTHR21230:SF88">
    <property type="entry name" value="V-SNARE FAMILY PROTEIN"/>
    <property type="match status" value="1"/>
</dbReference>
<evidence type="ECO:0008006" key="13">
    <source>
        <dbReference type="Google" id="ProtNLM"/>
    </source>
</evidence>
<evidence type="ECO:0000313" key="12">
    <source>
        <dbReference type="Proteomes" id="UP000002195"/>
    </source>
</evidence>
<accession>Q54R67</accession>
<dbReference type="RefSeq" id="XP_639116.1">
    <property type="nucleotide sequence ID" value="XM_634024.1"/>
</dbReference>
<dbReference type="Pfam" id="PF12352">
    <property type="entry name" value="V-SNARE_C"/>
    <property type="match status" value="1"/>
</dbReference>
<dbReference type="EMBL" id="AAFI02000054">
    <property type="protein sequence ID" value="EAL65758.1"/>
    <property type="molecule type" value="Genomic_DNA"/>
</dbReference>
<sequence>MSLFESYEEEIKVSFKQFEQIAAGFPKLLPEQKQPELDKLENLLSTIEGNLSSLNLESNRTGKSTQQYFTQFYGAKRTYQQFRDKYQDEKNYADLIPSQYHDFNTTGSQNQRDRVVRGNKTLENGIQMIRMANDQVREDKKTAESTLEQLATQKERLIGFEKKFDSIDGYLDKAKKTIGQMSRRAMANKFIMAGIIFILLIAIGLIIWLKFVRTGDSNNNSSSSSSFETTTTTSTTGTTSTTSSTSTTTGTTTSDPATGSSTTTSDTKI</sequence>
<proteinExistence type="inferred from homology"/>
<organism evidence="11 12">
    <name type="scientific">Dictyostelium discoideum</name>
    <name type="common">Social amoeba</name>
    <dbReference type="NCBI Taxonomy" id="44689"/>
    <lineage>
        <taxon>Eukaryota</taxon>
        <taxon>Amoebozoa</taxon>
        <taxon>Evosea</taxon>
        <taxon>Eumycetozoa</taxon>
        <taxon>Dictyostelia</taxon>
        <taxon>Dictyosteliales</taxon>
        <taxon>Dictyosteliaceae</taxon>
        <taxon>Dictyostelium</taxon>
    </lineage>
</organism>
<dbReference type="STRING" id="44689.Q54R67"/>
<keyword evidence="4 10" id="KW-0812">Transmembrane</keyword>
<dbReference type="eggNOG" id="ENOG502S2F7">
    <property type="taxonomic scope" value="Eukaryota"/>
</dbReference>
<keyword evidence="7" id="KW-0175">Coiled coil</keyword>
<dbReference type="OMA" id="MANKFIM"/>
<dbReference type="PANTHER" id="PTHR21230">
    <property type="entry name" value="VESICLE TRANSPORT V-SNARE PROTEIN VTI1-RELATED"/>
    <property type="match status" value="1"/>
</dbReference>
<dbReference type="Proteomes" id="UP000002195">
    <property type="component" value="Unassembled WGS sequence"/>
</dbReference>